<dbReference type="InterPro" id="IPR036055">
    <property type="entry name" value="LDL_receptor-like_sf"/>
</dbReference>
<feature type="compositionally biased region" description="Low complexity" evidence="12">
    <location>
        <begin position="961"/>
        <end position="975"/>
    </location>
</feature>
<evidence type="ECO:0000256" key="3">
    <source>
        <dbReference type="ARBA" id="ARBA00022583"/>
    </source>
</evidence>
<evidence type="ECO:0000256" key="6">
    <source>
        <dbReference type="ARBA" id="ARBA00023136"/>
    </source>
</evidence>
<evidence type="ECO:0000313" key="15">
    <source>
        <dbReference type="Ensembl" id="ENSSTUP00000044358.1"/>
    </source>
</evidence>
<keyword evidence="4" id="KW-0732">Signal</keyword>
<sequence length="1546" mass="172102">MYFFSFSSGSPLLLFANRRDVRLVEVGRPESAVVVSDLEDAAAVDFLYSEGLIFWTDVSEEAIKQTYYNQSTHSLKEAMGTGQTVVVSGLDSPDGLACDWLGRKLYWTDSETNRIEVANLDGTSRKVLFWLDLDQPRAIALNPAHRYMYWTDWGEEPRIERAGMDGSNRKIIVEVDIYWPNGLTIDLDEQKLYWADAKLSFIHRANLDGSSRSTVVEGTLTHPFALTLSEETLYWTDWQTRSIHACNKHTGDKRREILSGIYSPMDIQVLGPDRQPDIQTPCSVGNGGCSHLCLLSPMQPFYSCACPTGVKLKEDGKTCRPGAEQVLLLARRTDLRRISLDLPDFTDIVLQVDDIRHAIAIDYDPVDGYVYWTDDEVKAIRRSRIDGTEAQTLVTTEINHPDGIAVDWVARNLYWTDTGTDRIEVTRLNGTSRRILISENLDEPRAIVLDPVNGYMYWTDWGEKPKIERANLDGSERLVLLNTSLGWPNGLAIDYEAGKLYWGDAKTDKIEVSLVLLKHQIVVYGETIIFPSWRQNNSLSTAEKLTVSASLSPKGTNGCAEDNGGCSHLCFHRPQGLRCACPMGLELLSDMRTCVVPEAFLLFTNRADIRSISLGTNSNDVAIPLTGVKEASALDFDVSENRIYWTDVSTKTISRAFMNGSSVEHVIEFGLDYPEGMAVDWMGRNVYWADTGTNRIEVARLDGQYRQVLVCKDLDNPRSLALDPANGYMYWTEWGGKPRIARAHMDGSNIVTLVDKVGRANGLTIDYIDQRLYWTDLDTCMIESTNMQGLQREIVADDLPHPFGLTQYRDYIYWTDWNLRSIERADKRSGLNRTMVQGHLEYVMDILVFHSSRQDGANDCSQNNGNCAHLCLASPAGAQCRCASHYTLDSNGRNCSSPSSFLLFSQKASISRMVLGEQSPDIILPIHVLRTVRAISYDPLDHLVYWVDGRQNIRRARDDGTQSSVVVSTTSTHQQQPDKQPHDLSLDPYSRTVYWTCEATNTINLQRLDGDAVGVVLRDEHDKPRAIVVNAEKGYMYFTTMQDRSAKIEGASLDGTERESLFTTGLIRPVALALDNKLGKLFWVDADLKRIESSDLTGANRIVLQDSNILQPMGLTVLGEHLYWIDRQQQMIERVDKLTGEKRTRIQGRISYLTSIHAVEDMDPTEFGKATGPFLLIPVPVTTEAAHTSASPKETGRLAAPVPCTWSCCPTCSSVEVQCFAPPTCSTEQFTCATGDIDCIPMAWRCDGFAECDDNSDEEKCPVCSAFQFQCDKGQCVDAQLRCNGEADCTDNSDEQDCDKFLTPSSNDIHSSHTSTIGPVIGIILSVFVMGGMYFLCQRVVCRRYKGPNGAFPHEYISGTPHVPLNFIAPSSSQNGTFTGISCGKSIMSSVSLMGSSSSGTPLYDRNHVTGASSSSSSSAKGAFYPQMLNPPPSPATDRSLYNADVFYSSNSPSTTRSYRPYLMRGVAPPTTPCSTDVCDSDYTTSRWKSNKYYMDLNSDSDPYPPPPTPRSQYLSAEESCPPSPSTERSYFHLCPPPPSPCTDSS</sequence>
<dbReference type="GeneTree" id="ENSGT00940000156574"/>
<dbReference type="SMART" id="SM00181">
    <property type="entry name" value="EGF"/>
    <property type="match status" value="3"/>
</dbReference>
<proteinExistence type="predicted"/>
<gene>
    <name evidence="15" type="primary">LRP5</name>
    <name evidence="15" type="synonym">lrp5</name>
</gene>
<feature type="region of interest" description="Disordered" evidence="12">
    <location>
        <begin position="957"/>
        <end position="983"/>
    </location>
</feature>
<dbReference type="PROSITE" id="PS50068">
    <property type="entry name" value="LDLRA_2"/>
    <property type="match status" value="2"/>
</dbReference>
<dbReference type="InterPro" id="IPR011042">
    <property type="entry name" value="6-blade_b-propeller_TolB-like"/>
</dbReference>
<feature type="repeat" description="LDL-receptor class B" evidence="11">
    <location>
        <begin position="368"/>
        <end position="410"/>
    </location>
</feature>
<dbReference type="CDD" id="cd00112">
    <property type="entry name" value="LDLa"/>
    <property type="match status" value="2"/>
</dbReference>
<reference evidence="15" key="2">
    <citation type="submission" date="2025-09" db="UniProtKB">
        <authorList>
            <consortium name="Ensembl"/>
        </authorList>
    </citation>
    <scope>IDENTIFICATION</scope>
</reference>
<dbReference type="PROSITE" id="PS51120">
    <property type="entry name" value="LDLRB"/>
    <property type="match status" value="11"/>
</dbReference>
<evidence type="ECO:0000256" key="13">
    <source>
        <dbReference type="SAM" id="Phobius"/>
    </source>
</evidence>
<comment type="subcellular location">
    <subcellularLocation>
        <location evidence="1">Membrane</location>
        <topology evidence="1">Single-pass membrane protein</topology>
    </subcellularLocation>
</comment>
<feature type="repeat" description="LDL-receptor class B" evidence="11">
    <location>
        <begin position="190"/>
        <end position="232"/>
    </location>
</feature>
<feature type="repeat" description="LDL-receptor class B" evidence="11">
    <location>
        <begin position="641"/>
        <end position="683"/>
    </location>
</feature>
<dbReference type="PANTHER" id="PTHR46513:SF40">
    <property type="entry name" value="LOW-DENSITY LIPOPROTEIN RECEPTOR-RELATED PROTEIN 6"/>
    <property type="match status" value="1"/>
</dbReference>
<evidence type="ECO:0000256" key="11">
    <source>
        <dbReference type="PROSITE-ProRule" id="PRU00461"/>
    </source>
</evidence>
<feature type="disulfide bond" evidence="10">
    <location>
        <begin position="1283"/>
        <end position="1298"/>
    </location>
</feature>
<evidence type="ECO:0000256" key="12">
    <source>
        <dbReference type="SAM" id="MobiDB-lite"/>
    </source>
</evidence>
<dbReference type="Gene3D" id="2.10.25.10">
    <property type="entry name" value="Laminin"/>
    <property type="match status" value="1"/>
</dbReference>
<feature type="transmembrane region" description="Helical" evidence="13">
    <location>
        <begin position="1317"/>
        <end position="1337"/>
    </location>
</feature>
<evidence type="ECO:0000313" key="16">
    <source>
        <dbReference type="Proteomes" id="UP000472277"/>
    </source>
</evidence>
<dbReference type="FunFam" id="2.120.10.30:FF:000024">
    <property type="entry name" value="Low-density lipoprotein receptor-related protein"/>
    <property type="match status" value="1"/>
</dbReference>
<evidence type="ECO:0000256" key="2">
    <source>
        <dbReference type="ARBA" id="ARBA00022536"/>
    </source>
</evidence>
<dbReference type="Pfam" id="PF00058">
    <property type="entry name" value="Ldl_recept_b"/>
    <property type="match status" value="10"/>
</dbReference>
<dbReference type="SMART" id="SM00192">
    <property type="entry name" value="LDLa"/>
    <property type="match status" value="2"/>
</dbReference>
<feature type="repeat" description="LDL-receptor class B" evidence="11">
    <location>
        <begin position="684"/>
        <end position="726"/>
    </location>
</feature>
<evidence type="ECO:0000256" key="5">
    <source>
        <dbReference type="ARBA" id="ARBA00022737"/>
    </source>
</evidence>
<dbReference type="Gene3D" id="2.120.10.30">
    <property type="entry name" value="TolB, C-terminal domain"/>
    <property type="match status" value="4"/>
</dbReference>
<keyword evidence="9" id="KW-0325">Glycoprotein</keyword>
<evidence type="ECO:0000259" key="14">
    <source>
        <dbReference type="SMART" id="SM00181"/>
    </source>
</evidence>
<dbReference type="InterPro" id="IPR002172">
    <property type="entry name" value="LDrepeatLR_classA_rpt"/>
</dbReference>
<feature type="repeat" description="LDL-receptor class B" evidence="11">
    <location>
        <begin position="454"/>
        <end position="497"/>
    </location>
</feature>
<feature type="disulfide bond" evidence="10">
    <location>
        <begin position="1264"/>
        <end position="1276"/>
    </location>
</feature>
<evidence type="ECO:0000256" key="8">
    <source>
        <dbReference type="ARBA" id="ARBA00023170"/>
    </source>
</evidence>
<keyword evidence="13" id="KW-0812">Transmembrane</keyword>
<keyword evidence="8" id="KW-0675">Receptor</keyword>
<dbReference type="Pfam" id="PF00057">
    <property type="entry name" value="Ldl_recept_a"/>
    <property type="match status" value="2"/>
</dbReference>
<feature type="domain" description="EGF-like" evidence="14">
    <location>
        <begin position="281"/>
        <end position="320"/>
    </location>
</feature>
<dbReference type="InterPro" id="IPR023415">
    <property type="entry name" value="LDLR_class-A_CS"/>
</dbReference>
<evidence type="ECO:0000256" key="7">
    <source>
        <dbReference type="ARBA" id="ARBA00023157"/>
    </source>
</evidence>
<feature type="region of interest" description="Disordered" evidence="12">
    <location>
        <begin position="1497"/>
        <end position="1546"/>
    </location>
</feature>
<feature type="disulfide bond" evidence="10">
    <location>
        <begin position="1271"/>
        <end position="1289"/>
    </location>
</feature>
<feature type="compositionally biased region" description="Pro residues" evidence="12">
    <location>
        <begin position="1535"/>
        <end position="1546"/>
    </location>
</feature>
<dbReference type="SUPFAM" id="SSF57424">
    <property type="entry name" value="LDL receptor-like module"/>
    <property type="match status" value="2"/>
</dbReference>
<dbReference type="InterPro" id="IPR000742">
    <property type="entry name" value="EGF"/>
</dbReference>
<dbReference type="SMART" id="SM00135">
    <property type="entry name" value="LY"/>
    <property type="match status" value="19"/>
</dbReference>
<feature type="repeat" description="LDL-receptor class B" evidence="11">
    <location>
        <begin position="727"/>
        <end position="769"/>
    </location>
</feature>
<keyword evidence="13" id="KW-1133">Transmembrane helix</keyword>
<dbReference type="PANTHER" id="PTHR46513">
    <property type="entry name" value="VITELLOGENIN RECEPTOR-LIKE PROTEIN-RELATED-RELATED"/>
    <property type="match status" value="1"/>
</dbReference>
<dbReference type="SUPFAM" id="SSF63825">
    <property type="entry name" value="YWTD domain"/>
    <property type="match status" value="4"/>
</dbReference>
<evidence type="ECO:0000256" key="9">
    <source>
        <dbReference type="ARBA" id="ARBA00023180"/>
    </source>
</evidence>
<keyword evidence="3" id="KW-0254">Endocytosis</keyword>
<feature type="repeat" description="LDL-receptor class B" evidence="11">
    <location>
        <begin position="770"/>
        <end position="811"/>
    </location>
</feature>
<dbReference type="Ensembl" id="ENSSTUT00000046308.1">
    <property type="protein sequence ID" value="ENSSTUP00000044358.1"/>
    <property type="gene ID" value="ENSSTUG00000016009.1"/>
</dbReference>
<dbReference type="Gene3D" id="4.10.400.10">
    <property type="entry name" value="Low-density Lipoprotein Receptor"/>
    <property type="match status" value="2"/>
</dbReference>
<dbReference type="PROSITE" id="PS01209">
    <property type="entry name" value="LDLRA_1"/>
    <property type="match status" value="1"/>
</dbReference>
<dbReference type="Pfam" id="PF14670">
    <property type="entry name" value="FXa_inhibition"/>
    <property type="match status" value="3"/>
</dbReference>
<evidence type="ECO:0000256" key="10">
    <source>
        <dbReference type="PROSITE-ProRule" id="PRU00124"/>
    </source>
</evidence>
<dbReference type="FunFam" id="2.120.10.30:FF:000001">
    <property type="entry name" value="Low-density lipoprotein receptor-related protein 6"/>
    <property type="match status" value="1"/>
</dbReference>
<reference evidence="15" key="1">
    <citation type="submission" date="2025-08" db="UniProtKB">
        <authorList>
            <consortium name="Ensembl"/>
        </authorList>
    </citation>
    <scope>IDENTIFICATION</scope>
</reference>
<name>A0A673ZC00_SALTR</name>
<dbReference type="Proteomes" id="UP000472277">
    <property type="component" value="Chromosome 7"/>
</dbReference>
<dbReference type="InterPro" id="IPR000033">
    <property type="entry name" value="LDLR_classB_rpt"/>
</dbReference>
<keyword evidence="2" id="KW-0245">EGF-like domain</keyword>
<comment type="caution">
    <text evidence="10">Lacks conserved residue(s) required for the propagation of feature annotation.</text>
</comment>
<organism evidence="15 16">
    <name type="scientific">Salmo trutta</name>
    <name type="common">Brown trout</name>
    <dbReference type="NCBI Taxonomy" id="8032"/>
    <lineage>
        <taxon>Eukaryota</taxon>
        <taxon>Metazoa</taxon>
        <taxon>Chordata</taxon>
        <taxon>Craniata</taxon>
        <taxon>Vertebrata</taxon>
        <taxon>Euteleostomi</taxon>
        <taxon>Actinopterygii</taxon>
        <taxon>Neopterygii</taxon>
        <taxon>Teleostei</taxon>
        <taxon>Protacanthopterygii</taxon>
        <taxon>Salmoniformes</taxon>
        <taxon>Salmonidae</taxon>
        <taxon>Salmoninae</taxon>
        <taxon>Salmo</taxon>
    </lineage>
</organism>
<keyword evidence="7 10" id="KW-1015">Disulfide bond</keyword>
<keyword evidence="16" id="KW-1185">Reference proteome</keyword>
<feature type="domain" description="EGF-like" evidence="14">
    <location>
        <begin position="859"/>
        <end position="896"/>
    </location>
</feature>
<dbReference type="PRINTS" id="PR00261">
    <property type="entry name" value="LDLRECEPTOR"/>
</dbReference>
<dbReference type="FunFam" id="2.120.10.30:FF:000241">
    <property type="entry name" value="Low-density lipoprotein receptor-related protein 6"/>
    <property type="match status" value="2"/>
</dbReference>
<feature type="region of interest" description="Disordered" evidence="12">
    <location>
        <begin position="1404"/>
        <end position="1436"/>
    </location>
</feature>
<dbReference type="FunFam" id="4.10.400.10:FF:000016">
    <property type="entry name" value="Low-density lipoprotein receptor-related protein 6"/>
    <property type="match status" value="1"/>
</dbReference>
<dbReference type="GO" id="GO:0016020">
    <property type="term" value="C:membrane"/>
    <property type="evidence" value="ECO:0007669"/>
    <property type="project" value="UniProtKB-SubCell"/>
</dbReference>
<keyword evidence="5" id="KW-0677">Repeat</keyword>
<evidence type="ECO:0000256" key="4">
    <source>
        <dbReference type="ARBA" id="ARBA00022729"/>
    </source>
</evidence>
<dbReference type="SUPFAM" id="SSF57196">
    <property type="entry name" value="EGF/Laminin"/>
    <property type="match status" value="3"/>
</dbReference>
<dbReference type="GO" id="GO:0006897">
    <property type="term" value="P:endocytosis"/>
    <property type="evidence" value="ECO:0007669"/>
    <property type="project" value="UniProtKB-KW"/>
</dbReference>
<dbReference type="InterPro" id="IPR050778">
    <property type="entry name" value="Cueball_EGF_LRP_Nidogen"/>
</dbReference>
<feature type="repeat" description="LDL-receptor class B" evidence="11">
    <location>
        <begin position="103"/>
        <end position="145"/>
    </location>
</feature>
<accession>A0A673ZC00</accession>
<dbReference type="GO" id="GO:0007399">
    <property type="term" value="P:nervous system development"/>
    <property type="evidence" value="ECO:0007669"/>
    <property type="project" value="TreeGrafter"/>
</dbReference>
<feature type="repeat" description="LDL-receptor class B" evidence="11">
    <location>
        <begin position="1079"/>
        <end position="1121"/>
    </location>
</feature>
<feature type="disulfide bond" evidence="10">
    <location>
        <begin position="1246"/>
        <end position="1261"/>
    </location>
</feature>
<evidence type="ECO:0000256" key="1">
    <source>
        <dbReference type="ARBA" id="ARBA00004167"/>
    </source>
</evidence>
<feature type="repeat" description="LDL-receptor class B" evidence="11">
    <location>
        <begin position="146"/>
        <end position="189"/>
    </location>
</feature>
<keyword evidence="6 13" id="KW-0472">Membrane</keyword>
<protein>
    <submittedName>
        <fullName evidence="15">Low density lipoprotein receptor-related protein 5</fullName>
    </submittedName>
</protein>
<feature type="domain" description="EGF-like" evidence="14">
    <location>
        <begin position="558"/>
        <end position="595"/>
    </location>
</feature>
<feature type="repeat" description="LDL-receptor class B" evidence="11">
    <location>
        <begin position="411"/>
        <end position="453"/>
    </location>
</feature>